<evidence type="ECO:0000313" key="12">
    <source>
        <dbReference type="Proteomes" id="UP000222056"/>
    </source>
</evidence>
<comment type="subcellular location">
    <subcellularLocation>
        <location evidence="1 9">Cell membrane</location>
        <topology evidence="1 9">Multi-pass membrane protein</topology>
    </subcellularLocation>
</comment>
<evidence type="ECO:0000256" key="2">
    <source>
        <dbReference type="ARBA" id="ARBA00004953"/>
    </source>
</evidence>
<keyword evidence="8 9" id="KW-0472">Membrane</keyword>
<dbReference type="Proteomes" id="UP000222056">
    <property type="component" value="Unassembled WGS sequence"/>
</dbReference>
<evidence type="ECO:0000256" key="6">
    <source>
        <dbReference type="ARBA" id="ARBA00022692"/>
    </source>
</evidence>
<evidence type="ECO:0000256" key="8">
    <source>
        <dbReference type="ARBA" id="ARBA00023136"/>
    </source>
</evidence>
<dbReference type="PANTHER" id="PTHR34308">
    <property type="entry name" value="COBALAMIN BIOSYNTHESIS PROTEIN CBIB"/>
    <property type="match status" value="1"/>
</dbReference>
<dbReference type="Pfam" id="PF03186">
    <property type="entry name" value="CobD_Cbib"/>
    <property type="match status" value="1"/>
</dbReference>
<name>A0A1H6FU32_THEAL</name>
<dbReference type="AlphaFoldDB" id="A0A1H6FU32"/>
<keyword evidence="5 9" id="KW-0169">Cobalamin biosynthesis</keyword>
<accession>A0A1H6FU32</accession>
<gene>
    <name evidence="9" type="primary">cobD</name>
    <name evidence="11" type="ORF">SAMN02745716_1257</name>
</gene>
<dbReference type="GO" id="GO:0009236">
    <property type="term" value="P:cobalamin biosynthetic process"/>
    <property type="evidence" value="ECO:0007669"/>
    <property type="project" value="UniProtKB-UniRule"/>
</dbReference>
<reference evidence="12" key="1">
    <citation type="submission" date="2016-10" db="EMBL/GenBank/DDBJ databases">
        <authorList>
            <person name="Varghese N."/>
            <person name="Submissions S."/>
        </authorList>
    </citation>
    <scope>NUCLEOTIDE SEQUENCE [LARGE SCALE GENOMIC DNA]</scope>
    <source>
        <strain evidence="12">ATCC 35263</strain>
    </source>
</reference>
<dbReference type="EMBL" id="FNWJ01000002">
    <property type="protein sequence ID" value="SEH13678.1"/>
    <property type="molecule type" value="Genomic_DNA"/>
</dbReference>
<evidence type="ECO:0000256" key="9">
    <source>
        <dbReference type="HAMAP-Rule" id="MF_00024"/>
    </source>
</evidence>
<dbReference type="InterPro" id="IPR004485">
    <property type="entry name" value="Cobalamin_biosynth_CobD/CbiB"/>
</dbReference>
<dbReference type="GO" id="GO:0005886">
    <property type="term" value="C:plasma membrane"/>
    <property type="evidence" value="ECO:0007669"/>
    <property type="project" value="UniProtKB-SubCell"/>
</dbReference>
<protein>
    <recommendedName>
        <fullName evidence="9">Cobalamin biosynthesis protein CobD</fullName>
    </recommendedName>
</protein>
<keyword evidence="7 9" id="KW-1133">Transmembrane helix</keyword>
<evidence type="ECO:0000256" key="1">
    <source>
        <dbReference type="ARBA" id="ARBA00004651"/>
    </source>
</evidence>
<dbReference type="PANTHER" id="PTHR34308:SF1">
    <property type="entry name" value="COBALAMIN BIOSYNTHESIS PROTEIN CBIB"/>
    <property type="match status" value="1"/>
</dbReference>
<dbReference type="HAMAP" id="MF_00024">
    <property type="entry name" value="CobD_CbiB"/>
    <property type="match status" value="1"/>
</dbReference>
<dbReference type="GO" id="GO:0015420">
    <property type="term" value="F:ABC-type vitamin B12 transporter activity"/>
    <property type="evidence" value="ECO:0007669"/>
    <property type="project" value="UniProtKB-UniRule"/>
</dbReference>
<evidence type="ECO:0000256" key="10">
    <source>
        <dbReference type="SAM" id="MobiDB-lite"/>
    </source>
</evidence>
<keyword evidence="4 9" id="KW-1003">Cell membrane</keyword>
<keyword evidence="12" id="KW-1185">Reference proteome</keyword>
<comment type="pathway">
    <text evidence="2 9">Cofactor biosynthesis; adenosylcobalamin biosynthesis.</text>
</comment>
<dbReference type="UniPathway" id="UPA00148"/>
<organism evidence="11 12">
    <name type="scientific">Thermoleophilum album</name>
    <dbReference type="NCBI Taxonomy" id="29539"/>
    <lineage>
        <taxon>Bacteria</taxon>
        <taxon>Bacillati</taxon>
        <taxon>Actinomycetota</taxon>
        <taxon>Thermoleophilia</taxon>
        <taxon>Thermoleophilales</taxon>
        <taxon>Thermoleophilaceae</taxon>
        <taxon>Thermoleophilum</taxon>
    </lineage>
</organism>
<comment type="function">
    <text evidence="9">Converts cobyric acid to cobinamide by the addition of aminopropanol on the F carboxylic group.</text>
</comment>
<evidence type="ECO:0000256" key="4">
    <source>
        <dbReference type="ARBA" id="ARBA00022475"/>
    </source>
</evidence>
<proteinExistence type="inferred from homology"/>
<comment type="similarity">
    <text evidence="3 9">Belongs to the CobD/CbiB family.</text>
</comment>
<dbReference type="STRING" id="29539.SAMN02745716_1257"/>
<keyword evidence="6 9" id="KW-0812">Transmembrane</keyword>
<dbReference type="GO" id="GO:0048472">
    <property type="term" value="F:threonine-phosphate decarboxylase activity"/>
    <property type="evidence" value="ECO:0007669"/>
    <property type="project" value="InterPro"/>
</dbReference>
<evidence type="ECO:0000256" key="5">
    <source>
        <dbReference type="ARBA" id="ARBA00022573"/>
    </source>
</evidence>
<feature type="compositionally biased region" description="Basic residues" evidence="10">
    <location>
        <begin position="19"/>
        <end position="32"/>
    </location>
</feature>
<evidence type="ECO:0000256" key="3">
    <source>
        <dbReference type="ARBA" id="ARBA00006263"/>
    </source>
</evidence>
<feature type="transmembrane region" description="Helical" evidence="9">
    <location>
        <begin position="122"/>
        <end position="143"/>
    </location>
</feature>
<sequence length="376" mass="39914">MLARPRSLAALCRGRRSDRWRRRERRRKRERGRSRDRGRTAGAAAARWQRHASRFATRLAQLALGLAFDELLGDPRRYHPVAGFGSLAAAVEGVLRWRGLGARRPATRATRARVAGAAGASLLAGAVAGAALVGGAAGAAALVERAGSWATRRLGRGRPLGRVLAGAAVVWVCVGRRSLLREVEAVAQATARGDVEAARARLPALCGRDPQALDAPALRRAVVESLAENLNDALLSTLVWGLLAGPAGAAAHRAANTLDAMWGYRDERYRHFGRFAARLDDLLGWPGARLGVLLTALRAPLVGGSARGVLAAVRRFGHLHPSPNAGPMEAAFAGALGVRLGGPVRYGGRLERRPWLGEGRDPSDQTVRDALRLAGA</sequence>
<feature type="region of interest" description="Disordered" evidence="10">
    <location>
        <begin position="19"/>
        <end position="45"/>
    </location>
</feature>
<evidence type="ECO:0000256" key="7">
    <source>
        <dbReference type="ARBA" id="ARBA00022989"/>
    </source>
</evidence>
<comment type="caution">
    <text evidence="9">Lacks conserved residue(s) required for the propagation of feature annotation.</text>
</comment>
<evidence type="ECO:0000313" key="11">
    <source>
        <dbReference type="EMBL" id="SEH13678.1"/>
    </source>
</evidence>